<keyword evidence="2" id="KW-1185">Reference proteome</keyword>
<dbReference type="Proteomes" id="UP000245657">
    <property type="component" value="Unassembled WGS sequence"/>
</dbReference>
<evidence type="ECO:0000313" key="1">
    <source>
        <dbReference type="EMBL" id="PWR69611.1"/>
    </source>
</evidence>
<accession>A0A2V2N2C7</accession>
<comment type="caution">
    <text evidence="1">The sequence shown here is derived from an EMBL/GenBank/DDBJ whole genome shotgun (WGS) entry which is preliminary data.</text>
</comment>
<dbReference type="EMBL" id="QGMY01000025">
    <property type="protein sequence ID" value="PWR69611.1"/>
    <property type="molecule type" value="Genomic_DNA"/>
</dbReference>
<organism evidence="1 2">
    <name type="scientific">Methanospirillum lacunae</name>
    <dbReference type="NCBI Taxonomy" id="668570"/>
    <lineage>
        <taxon>Archaea</taxon>
        <taxon>Methanobacteriati</taxon>
        <taxon>Methanobacteriota</taxon>
        <taxon>Stenosarchaea group</taxon>
        <taxon>Methanomicrobia</taxon>
        <taxon>Methanomicrobiales</taxon>
        <taxon>Methanospirillaceae</taxon>
        <taxon>Methanospirillum</taxon>
    </lineage>
</organism>
<gene>
    <name evidence="1" type="ORF">DK846_17330</name>
</gene>
<dbReference type="AlphaFoldDB" id="A0A2V2N2C7"/>
<proteinExistence type="predicted"/>
<name>A0A2V2N2C7_9EURY</name>
<reference evidence="1 2" key="1">
    <citation type="submission" date="2018-05" db="EMBL/GenBank/DDBJ databases">
        <title>Draft genome of Methanospirillum lacunae Ki8-1.</title>
        <authorList>
            <person name="Dueholm M.S."/>
            <person name="Nielsen P.H."/>
            <person name="Bakmann L.F."/>
            <person name="Otzen D.E."/>
        </authorList>
    </citation>
    <scope>NUCLEOTIDE SEQUENCE [LARGE SCALE GENOMIC DNA]</scope>
    <source>
        <strain evidence="1 2">Ki8-1</strain>
    </source>
</reference>
<evidence type="ECO:0000313" key="2">
    <source>
        <dbReference type="Proteomes" id="UP000245657"/>
    </source>
</evidence>
<protein>
    <submittedName>
        <fullName evidence="1">Uncharacterized protein</fullName>
    </submittedName>
</protein>
<sequence>MEKTCNQNLSICKGKDVMEKHMLNHRMGRNCRQAKPGCMTLEPKGMELGYVGNLNNISNGQKIPGLKMAPKTSELSEYQNLVTRIYSSKKVRTSREELMV</sequence>